<dbReference type="Pfam" id="PF00027">
    <property type="entry name" value="cNMP_binding"/>
    <property type="match status" value="2"/>
</dbReference>
<dbReference type="PROSITE" id="PS50042">
    <property type="entry name" value="CNMP_BINDING_3"/>
    <property type="match status" value="2"/>
</dbReference>
<evidence type="ECO:0000313" key="4">
    <source>
        <dbReference type="Proteomes" id="UP001221838"/>
    </source>
</evidence>
<feature type="domain" description="Cyclic nucleotide-binding" evidence="2">
    <location>
        <begin position="141"/>
        <end position="261"/>
    </location>
</feature>
<protein>
    <submittedName>
        <fullName evidence="3">Cyclic nucleotide-binding domain-containing protein</fullName>
    </submittedName>
</protein>
<dbReference type="InterPro" id="IPR014710">
    <property type="entry name" value="RmlC-like_jellyroll"/>
</dbReference>
<dbReference type="Gene3D" id="1.25.40.10">
    <property type="entry name" value="Tetratricopeptide repeat domain"/>
    <property type="match status" value="1"/>
</dbReference>
<dbReference type="SUPFAM" id="SSF48452">
    <property type="entry name" value="TPR-like"/>
    <property type="match status" value="1"/>
</dbReference>
<dbReference type="Gene3D" id="2.60.120.10">
    <property type="entry name" value="Jelly Rolls"/>
    <property type="match status" value="2"/>
</dbReference>
<feature type="domain" description="Cyclic nucleotide-binding" evidence="2">
    <location>
        <begin position="272"/>
        <end position="375"/>
    </location>
</feature>
<dbReference type="SMART" id="SM00100">
    <property type="entry name" value="cNMP"/>
    <property type="match status" value="2"/>
</dbReference>
<dbReference type="InterPro" id="IPR050503">
    <property type="entry name" value="cAMP-dep_PK_reg_su-like"/>
</dbReference>
<dbReference type="InterPro" id="IPR011990">
    <property type="entry name" value="TPR-like_helical_dom_sf"/>
</dbReference>
<evidence type="ECO:0000256" key="1">
    <source>
        <dbReference type="SAM" id="MobiDB-lite"/>
    </source>
</evidence>
<dbReference type="PANTHER" id="PTHR11635">
    <property type="entry name" value="CAMP-DEPENDENT PROTEIN KINASE REGULATORY CHAIN"/>
    <property type="match status" value="1"/>
</dbReference>
<dbReference type="InterPro" id="IPR018490">
    <property type="entry name" value="cNMP-bd_dom_sf"/>
</dbReference>
<reference evidence="3 4" key="1">
    <citation type="submission" date="2022-11" db="EMBL/GenBank/DDBJ databases">
        <title>Minimal conservation of predation-associated metabolite biosynthetic gene clusters underscores biosynthetic potential of Myxococcota including descriptions for ten novel species: Archangium lansinium sp. nov., Myxococcus landrumus sp. nov., Nannocystis bai.</title>
        <authorList>
            <person name="Ahearne A."/>
            <person name="Stevens C."/>
            <person name="Dowd S."/>
        </authorList>
    </citation>
    <scope>NUCLEOTIDE SEQUENCE [LARGE SCALE GENOMIC DNA]</scope>
    <source>
        <strain evidence="3 4">NCWAL01</strain>
    </source>
</reference>
<name>A0ABT5DIX1_9BACT</name>
<dbReference type="Proteomes" id="UP001221838">
    <property type="component" value="Unassembled WGS sequence"/>
</dbReference>
<dbReference type="InterPro" id="IPR000595">
    <property type="entry name" value="cNMP-bd_dom"/>
</dbReference>
<organism evidence="3 4">
    <name type="scientific">Stigmatella ashevillensis</name>
    <dbReference type="NCBI Taxonomy" id="2995309"/>
    <lineage>
        <taxon>Bacteria</taxon>
        <taxon>Pseudomonadati</taxon>
        <taxon>Myxococcota</taxon>
        <taxon>Myxococcia</taxon>
        <taxon>Myxococcales</taxon>
        <taxon>Cystobacterineae</taxon>
        <taxon>Archangiaceae</taxon>
        <taxon>Stigmatella</taxon>
    </lineage>
</organism>
<sequence length="416" mass="45622">MKDTLRQYKNRAAELFSQGNLEGALSEYRSVMESAPDDATSRQRVAELLQMLGRRQESLATYEVLATVWAKRGWVLRALALCKVILQIEPSHERTQQLLATLHAQLHEAPCAQAAPSKPLEPRPAPLASPPSLGRRPRIPIFSQLSGSEFLSLIGDLELRVFATGETLVEQGQASSSMFAIVEGCVGLIRHLKSGGQRTVAFMGEGDLFGELALVTDGPSRSSVKALERTVVLELTSDRVAQLIRRTPSVGQMLQTFHRERLLSQTIGSHSLFRGLSREQKEAMTRDFQLCSVPMGKILVEQGQPVEALYLLLNGHCQVVLDESTGHESPLPPLEEGDVFGEISMLLNVPATVTVRADSRCTLLRLDREACERHLFHQPGLRELLTRMAAERLHRTSRAHFSASPAAGGSGGASSL</sequence>
<accession>A0ABT5DIX1</accession>
<dbReference type="EMBL" id="JAQNDM010000002">
    <property type="protein sequence ID" value="MDC0713083.1"/>
    <property type="molecule type" value="Genomic_DNA"/>
</dbReference>
<evidence type="ECO:0000313" key="3">
    <source>
        <dbReference type="EMBL" id="MDC0713083.1"/>
    </source>
</evidence>
<dbReference type="CDD" id="cd00038">
    <property type="entry name" value="CAP_ED"/>
    <property type="match status" value="2"/>
</dbReference>
<feature type="region of interest" description="Disordered" evidence="1">
    <location>
        <begin position="111"/>
        <end position="132"/>
    </location>
</feature>
<evidence type="ECO:0000259" key="2">
    <source>
        <dbReference type="PROSITE" id="PS50042"/>
    </source>
</evidence>
<dbReference type="RefSeq" id="WP_272143270.1">
    <property type="nucleotide sequence ID" value="NZ_JAQNDM010000002.1"/>
</dbReference>
<dbReference type="SUPFAM" id="SSF51206">
    <property type="entry name" value="cAMP-binding domain-like"/>
    <property type="match status" value="2"/>
</dbReference>
<gene>
    <name evidence="3" type="ORF">POL68_31765</name>
</gene>
<comment type="caution">
    <text evidence="3">The sequence shown here is derived from an EMBL/GenBank/DDBJ whole genome shotgun (WGS) entry which is preliminary data.</text>
</comment>
<keyword evidence="4" id="KW-1185">Reference proteome</keyword>
<proteinExistence type="predicted"/>
<dbReference type="PANTHER" id="PTHR11635:SF152">
    <property type="entry name" value="CAMP-DEPENDENT PROTEIN KINASE TYPE I REGULATORY SUBUNIT-RELATED"/>
    <property type="match status" value="1"/>
</dbReference>